<dbReference type="Pfam" id="PF22483">
    <property type="entry name" value="Mu-transpos_C_2"/>
    <property type="match status" value="1"/>
</dbReference>
<keyword evidence="3" id="KW-1185">Reference proteome</keyword>
<organism evidence="2 3">
    <name type="scientific">Legionella jordanis</name>
    <dbReference type="NCBI Taxonomy" id="456"/>
    <lineage>
        <taxon>Bacteria</taxon>
        <taxon>Pseudomonadati</taxon>
        <taxon>Pseudomonadota</taxon>
        <taxon>Gammaproteobacteria</taxon>
        <taxon>Legionellales</taxon>
        <taxon>Legionellaceae</taxon>
        <taxon>Legionella</taxon>
    </lineage>
</organism>
<dbReference type="EMBL" id="LNYJ01000011">
    <property type="protein sequence ID" value="KTD16819.1"/>
    <property type="molecule type" value="Genomic_DNA"/>
</dbReference>
<reference evidence="2 3" key="1">
    <citation type="submission" date="2015-11" db="EMBL/GenBank/DDBJ databases">
        <title>Genomic analysis of 38 Legionella species identifies large and diverse effector repertoires.</title>
        <authorList>
            <person name="Burstein D."/>
            <person name="Amaro F."/>
            <person name="Zusman T."/>
            <person name="Lifshitz Z."/>
            <person name="Cohen O."/>
            <person name="Gilbert J.A."/>
            <person name="Pupko T."/>
            <person name="Shuman H.A."/>
            <person name="Segal G."/>
        </authorList>
    </citation>
    <scope>NUCLEOTIDE SEQUENCE [LARGE SCALE GENOMIC DNA]</scope>
    <source>
        <strain evidence="2 3">BL-540</strain>
    </source>
</reference>
<dbReference type="InterPro" id="IPR054353">
    <property type="entry name" value="IstA-like_C"/>
</dbReference>
<protein>
    <recommendedName>
        <fullName evidence="1">Transposase for insertion sequence element IS21-like C-terminal domain-containing protein</fullName>
    </recommendedName>
</protein>
<evidence type="ECO:0000259" key="1">
    <source>
        <dbReference type="Pfam" id="PF22483"/>
    </source>
</evidence>
<comment type="caution">
    <text evidence="2">The sequence shown here is derived from an EMBL/GenBank/DDBJ whole genome shotgun (WGS) entry which is preliminary data.</text>
</comment>
<accession>A0A0W0V9K2</accession>
<dbReference type="STRING" id="456.Ljor_1125"/>
<sequence>MIYLCFVLCLQYHYSVPHQFVGEVLELHAEESRVCLYFQQKMIASHARKFFAGMTTEPGHMPERHQKHHSWSPGRLKNWAKDIDPDVLIWVDRRLSRREYPEQSYRVWVIKSVSNLSCCPIECSLHAYRHKICLSPSSKAFKSLSERLPATFFNRLLSTVLI</sequence>
<evidence type="ECO:0000313" key="3">
    <source>
        <dbReference type="Proteomes" id="UP000055035"/>
    </source>
</evidence>
<dbReference type="Proteomes" id="UP000055035">
    <property type="component" value="Unassembled WGS sequence"/>
</dbReference>
<proteinExistence type="predicted"/>
<dbReference type="AlphaFoldDB" id="A0A0W0V9K2"/>
<feature type="domain" description="Transposase for insertion sequence element IS21-like C-terminal" evidence="1">
    <location>
        <begin position="11"/>
        <end position="50"/>
    </location>
</feature>
<gene>
    <name evidence="2" type="ORF">Ljor_1125</name>
</gene>
<dbReference type="RefSeq" id="WP_375232618.1">
    <property type="nucleotide sequence ID" value="NZ_CAAAIC010000002.1"/>
</dbReference>
<name>A0A0W0V9K2_9GAMM</name>
<evidence type="ECO:0000313" key="2">
    <source>
        <dbReference type="EMBL" id="KTD16819.1"/>
    </source>
</evidence>